<evidence type="ECO:0000313" key="5">
    <source>
        <dbReference type="Proteomes" id="UP001238088"/>
    </source>
</evidence>
<dbReference type="Proteomes" id="UP001238088">
    <property type="component" value="Unassembled WGS sequence"/>
</dbReference>
<keyword evidence="2" id="KW-0812">Transmembrane</keyword>
<comment type="caution">
    <text evidence="4">The sequence shown here is derived from an EMBL/GenBank/DDBJ whole genome shotgun (WGS) entry which is preliminary data.</text>
</comment>
<evidence type="ECO:0000256" key="1">
    <source>
        <dbReference type="ARBA" id="ARBA00006464"/>
    </source>
</evidence>
<dbReference type="InterPro" id="IPR003362">
    <property type="entry name" value="Bact_transf"/>
</dbReference>
<keyword evidence="2" id="KW-0472">Membrane</keyword>
<gene>
    <name evidence="4" type="ORF">J2S17_002818</name>
</gene>
<dbReference type="EC" id="2.-.-.-" evidence="4"/>
<protein>
    <submittedName>
        <fullName evidence="4">Sugar transferase EpsL</fullName>
        <ecNumber evidence="4">2.-.-.-</ecNumber>
    </submittedName>
</protein>
<reference evidence="4 5" key="1">
    <citation type="submission" date="2023-07" db="EMBL/GenBank/DDBJ databases">
        <title>Genomic Encyclopedia of Type Strains, Phase IV (KMG-IV): sequencing the most valuable type-strain genomes for metagenomic binning, comparative biology and taxonomic classification.</title>
        <authorList>
            <person name="Goeker M."/>
        </authorList>
    </citation>
    <scope>NUCLEOTIDE SEQUENCE [LARGE SCALE GENOMIC DNA]</scope>
    <source>
        <strain evidence="4 5">DSM 23494</strain>
    </source>
</reference>
<evidence type="ECO:0000256" key="2">
    <source>
        <dbReference type="SAM" id="Phobius"/>
    </source>
</evidence>
<keyword evidence="4" id="KW-0808">Transferase</keyword>
<dbReference type="EMBL" id="JAUSUB010000011">
    <property type="protein sequence ID" value="MDQ0270932.1"/>
    <property type="molecule type" value="Genomic_DNA"/>
</dbReference>
<dbReference type="PANTHER" id="PTHR30576">
    <property type="entry name" value="COLANIC BIOSYNTHESIS UDP-GLUCOSE LIPID CARRIER TRANSFERASE"/>
    <property type="match status" value="1"/>
</dbReference>
<dbReference type="RefSeq" id="WP_307475746.1">
    <property type="nucleotide sequence ID" value="NZ_JAUSUB010000011.1"/>
</dbReference>
<evidence type="ECO:0000259" key="3">
    <source>
        <dbReference type="Pfam" id="PF02397"/>
    </source>
</evidence>
<name>A0ABU0AI84_9BACI</name>
<keyword evidence="2" id="KW-1133">Transmembrane helix</keyword>
<feature type="transmembrane region" description="Helical" evidence="2">
    <location>
        <begin position="7"/>
        <end position="28"/>
    </location>
</feature>
<comment type="similarity">
    <text evidence="1">Belongs to the bacterial sugar transferase family.</text>
</comment>
<feature type="domain" description="Bacterial sugar transferase" evidence="3">
    <location>
        <begin position="2"/>
        <end position="176"/>
    </location>
</feature>
<keyword evidence="5" id="KW-1185">Reference proteome</keyword>
<proteinExistence type="inferred from homology"/>
<dbReference type="Pfam" id="PF02397">
    <property type="entry name" value="Bac_transf"/>
    <property type="match status" value="1"/>
</dbReference>
<accession>A0ABU0AI84</accession>
<dbReference type="PANTHER" id="PTHR30576:SF8">
    <property type="entry name" value="UNDECAPRENYL-PHOSPHATE GALACTOSE PHOSPHOTRANSFERASE"/>
    <property type="match status" value="1"/>
</dbReference>
<evidence type="ECO:0000313" key="4">
    <source>
        <dbReference type="EMBL" id="MDQ0270932.1"/>
    </source>
</evidence>
<sequence>MKRCVDIVSSLIILVILSPFIFLIAWLVRIKLGSPIFFKQPRPGLYTVPFNLYKFRTMTDERDRKGDLLADEHRLTSFGRILRKYSIDELPQFINVLKGDLSLVGPRPLLMQYLPLYTFEQAARHNVKPGITGWAQINGRNAISWEEKFALDVWYVNNQTILLDLKILAITMKKVIQSEGINQSGNTTVENFKGSQPISKKMEG</sequence>
<dbReference type="GO" id="GO:0016740">
    <property type="term" value="F:transferase activity"/>
    <property type="evidence" value="ECO:0007669"/>
    <property type="project" value="UniProtKB-KW"/>
</dbReference>
<organism evidence="4 5">
    <name type="scientific">Cytobacillus purgationiresistens</name>
    <dbReference type="NCBI Taxonomy" id="863449"/>
    <lineage>
        <taxon>Bacteria</taxon>
        <taxon>Bacillati</taxon>
        <taxon>Bacillota</taxon>
        <taxon>Bacilli</taxon>
        <taxon>Bacillales</taxon>
        <taxon>Bacillaceae</taxon>
        <taxon>Cytobacillus</taxon>
    </lineage>
</organism>